<organism evidence="1">
    <name type="scientific">bioreactor metagenome</name>
    <dbReference type="NCBI Taxonomy" id="1076179"/>
    <lineage>
        <taxon>unclassified sequences</taxon>
        <taxon>metagenomes</taxon>
        <taxon>ecological metagenomes</taxon>
    </lineage>
</organism>
<dbReference type="AlphaFoldDB" id="A0A645C9C2"/>
<dbReference type="EMBL" id="VSSQ01025435">
    <property type="protein sequence ID" value="MPM73553.1"/>
    <property type="molecule type" value="Genomic_DNA"/>
</dbReference>
<reference evidence="1" key="1">
    <citation type="submission" date="2019-08" db="EMBL/GenBank/DDBJ databases">
        <authorList>
            <person name="Kucharzyk K."/>
            <person name="Murdoch R.W."/>
            <person name="Higgins S."/>
            <person name="Loffler F."/>
        </authorList>
    </citation>
    <scope>NUCLEOTIDE SEQUENCE</scope>
</reference>
<evidence type="ECO:0000313" key="1">
    <source>
        <dbReference type="EMBL" id="MPM73553.1"/>
    </source>
</evidence>
<protein>
    <recommendedName>
        <fullName evidence="2">TFIIB-type domain-containing protein</fullName>
    </recommendedName>
</protein>
<sequence length="151" mass="16728">MTLTEKSAYIKGLMDGLDLDADKKEVKVIKALVDLVEDLTLTVTDLDEDVDQVYDELDAIDEDITDLEDVVYGDEDDDSCDCDDCNSEDEMYEITCPACGETVCVDEDLLLSEDLACPACGEKFEVDFDDVDDVVHFNGKPVDDGDDTDEE</sequence>
<accession>A0A645C9C2</accession>
<evidence type="ECO:0008006" key="2">
    <source>
        <dbReference type="Google" id="ProtNLM"/>
    </source>
</evidence>
<proteinExistence type="predicted"/>
<dbReference type="InterPro" id="IPR054688">
    <property type="entry name" value="CD1247_N"/>
</dbReference>
<comment type="caution">
    <text evidence="1">The sequence shown here is derived from an EMBL/GenBank/DDBJ whole genome shotgun (WGS) entry which is preliminary data.</text>
</comment>
<name>A0A645C9C2_9ZZZZ</name>
<dbReference type="NCBIfam" id="NF045650">
    <property type="entry name" value="CD1247_Nterm"/>
    <property type="match status" value="1"/>
</dbReference>
<gene>
    <name evidence="1" type="ORF">SDC9_120535</name>
</gene>